<dbReference type="PANTHER" id="PTHR13832:SF860">
    <property type="entry name" value="PROTEIN PHOSPHATASE PHPP"/>
    <property type="match status" value="1"/>
</dbReference>
<name>A0ABP9X059_9CHLR</name>
<dbReference type="SMART" id="SM00332">
    <property type="entry name" value="PP2Cc"/>
    <property type="match status" value="1"/>
</dbReference>
<dbReference type="PROSITE" id="PS51746">
    <property type="entry name" value="PPM_2"/>
    <property type="match status" value="1"/>
</dbReference>
<reference evidence="3 4" key="1">
    <citation type="submission" date="2024-02" db="EMBL/GenBank/DDBJ databases">
        <title>Herpetosiphon gulosus NBRC 112829.</title>
        <authorList>
            <person name="Ichikawa N."/>
            <person name="Katano-Makiyama Y."/>
            <person name="Hidaka K."/>
        </authorList>
    </citation>
    <scope>NUCLEOTIDE SEQUENCE [LARGE SCALE GENOMIC DNA]</scope>
    <source>
        <strain evidence="3 4">NBRC 112829</strain>
    </source>
</reference>
<evidence type="ECO:0000256" key="1">
    <source>
        <dbReference type="SAM" id="Phobius"/>
    </source>
</evidence>
<evidence type="ECO:0000313" key="4">
    <source>
        <dbReference type="Proteomes" id="UP001428290"/>
    </source>
</evidence>
<organism evidence="3 4">
    <name type="scientific">Herpetosiphon gulosus</name>
    <dbReference type="NCBI Taxonomy" id="1973496"/>
    <lineage>
        <taxon>Bacteria</taxon>
        <taxon>Bacillati</taxon>
        <taxon>Chloroflexota</taxon>
        <taxon>Chloroflexia</taxon>
        <taxon>Herpetosiphonales</taxon>
        <taxon>Herpetosiphonaceae</taxon>
        <taxon>Herpetosiphon</taxon>
    </lineage>
</organism>
<dbReference type="EMBL" id="BAABRU010000004">
    <property type="protein sequence ID" value="GAA5527696.1"/>
    <property type="molecule type" value="Genomic_DNA"/>
</dbReference>
<dbReference type="SUPFAM" id="SSF81606">
    <property type="entry name" value="PP2C-like"/>
    <property type="match status" value="1"/>
</dbReference>
<dbReference type="CDD" id="cd00143">
    <property type="entry name" value="PP2Cc"/>
    <property type="match status" value="1"/>
</dbReference>
<dbReference type="Gene3D" id="3.60.40.10">
    <property type="entry name" value="PPM-type phosphatase domain"/>
    <property type="match status" value="1"/>
</dbReference>
<keyword evidence="1" id="KW-0812">Transmembrane</keyword>
<dbReference type="Pfam" id="PF00481">
    <property type="entry name" value="PP2C"/>
    <property type="match status" value="1"/>
</dbReference>
<accession>A0ABP9X059</accession>
<dbReference type="RefSeq" id="WP_345721316.1">
    <property type="nucleotide sequence ID" value="NZ_BAABRU010000004.1"/>
</dbReference>
<dbReference type="NCBIfam" id="NF033484">
    <property type="entry name" value="Stp1_PP2C_phos"/>
    <property type="match status" value="1"/>
</dbReference>
<keyword evidence="1" id="KW-1133">Transmembrane helix</keyword>
<evidence type="ECO:0000313" key="3">
    <source>
        <dbReference type="EMBL" id="GAA5527696.1"/>
    </source>
</evidence>
<keyword evidence="4" id="KW-1185">Reference proteome</keyword>
<comment type="caution">
    <text evidence="3">The sequence shown here is derived from an EMBL/GenBank/DDBJ whole genome shotgun (WGS) entry which is preliminary data.</text>
</comment>
<gene>
    <name evidence="3" type="ORF">Hgul01_01489</name>
</gene>
<dbReference type="SMART" id="SM00331">
    <property type="entry name" value="PP2C_SIG"/>
    <property type="match status" value="1"/>
</dbReference>
<protein>
    <recommendedName>
        <fullName evidence="2">PPM-type phosphatase domain-containing protein</fullName>
    </recommendedName>
</protein>
<feature type="domain" description="PPM-type phosphatase" evidence="2">
    <location>
        <begin position="4"/>
        <end position="235"/>
    </location>
</feature>
<dbReference type="InterPro" id="IPR015655">
    <property type="entry name" value="PP2C"/>
</dbReference>
<proteinExistence type="predicted"/>
<evidence type="ECO:0000259" key="2">
    <source>
        <dbReference type="PROSITE" id="PS51746"/>
    </source>
</evidence>
<dbReference type="InterPro" id="IPR001932">
    <property type="entry name" value="PPM-type_phosphatase-like_dom"/>
</dbReference>
<keyword evidence="1" id="KW-0472">Membrane</keyword>
<feature type="transmembrane region" description="Helical" evidence="1">
    <location>
        <begin position="330"/>
        <end position="352"/>
    </location>
</feature>
<dbReference type="PANTHER" id="PTHR13832">
    <property type="entry name" value="PROTEIN PHOSPHATASE 2C"/>
    <property type="match status" value="1"/>
</dbReference>
<dbReference type="InterPro" id="IPR036457">
    <property type="entry name" value="PPM-type-like_dom_sf"/>
</dbReference>
<sequence>MKLRHSAQTDIGRSREVNQDAYGVGDPLPNGIQLFVVCDGMGGHLAGEVASQTAVQTMLATFPNVVQSDIPKALTTAIVSANQAVFDRGRGNMGTTSVALLIFKNVAFLANVGDSRAYLIRNNAMRQITVDHSFVEEQVRAGLMTREQASQSKIKNIITRAVGHQREVQVDVFREPVQAGDRFLISSDGLHGFVDEATILKTINTLPFEQIVPRLIDLANGVGGYDNITALLVQVDELELIADNDPLLETLLNQPLTAPLHSADPITEEFELPVGPTGTAPMPVAGMRDDETQQHVPITASGRLNPAMAAVPTSSARPTPTTPKPASGGLSGWGILGSLVVLAALVGVLYVFKLPPVSLLFPDTTVTPNQIVVAVPSMMPTTQPTTTLAPITNAPLATATSGISPTLQQPTPTP</sequence>
<dbReference type="Proteomes" id="UP001428290">
    <property type="component" value="Unassembled WGS sequence"/>
</dbReference>